<dbReference type="EMBL" id="QWDC01000003">
    <property type="protein sequence ID" value="RFZ91228.1"/>
    <property type="molecule type" value="Genomic_DNA"/>
</dbReference>
<comment type="caution">
    <text evidence="1">The sequence shown here is derived from an EMBL/GenBank/DDBJ whole genome shotgun (WGS) entry which is preliminary data.</text>
</comment>
<protein>
    <recommendedName>
        <fullName evidence="3">ApeA N-terminal domain-containing protein</fullName>
    </recommendedName>
</protein>
<dbReference type="Proteomes" id="UP000264217">
    <property type="component" value="Unassembled WGS sequence"/>
</dbReference>
<proteinExistence type="predicted"/>
<organism evidence="1 2">
    <name type="scientific">Mucilaginibacter conchicola</name>
    <dbReference type="NCBI Taxonomy" id="2303333"/>
    <lineage>
        <taxon>Bacteria</taxon>
        <taxon>Pseudomonadati</taxon>
        <taxon>Bacteroidota</taxon>
        <taxon>Sphingobacteriia</taxon>
        <taxon>Sphingobacteriales</taxon>
        <taxon>Sphingobacteriaceae</taxon>
        <taxon>Mucilaginibacter</taxon>
    </lineage>
</organism>
<dbReference type="RefSeq" id="WP_117393443.1">
    <property type="nucleotide sequence ID" value="NZ_QWDC01000003.1"/>
</dbReference>
<name>A0A372NQV6_9SPHI</name>
<evidence type="ECO:0008006" key="3">
    <source>
        <dbReference type="Google" id="ProtNLM"/>
    </source>
</evidence>
<sequence>MSNPNLILKLIGSVLEETLPGEEYLTLAELRSVTHEDSIKTIDTNTALISPGLFKKIKASHTNPFVNSTGASYHEDWAYTPDFWLYLSPAPGLKKAETLVVSWTSGNQTTLLPDQGLVKTFDLIPRFAGDETLWHDLAKPLYNVIINKPVSNYDFPSHTESYVKILPEYLEIYLKLRKKSAVQIFTIKTDLPLDSTTAELLNGKDHYKGETGHFEIRLRRSFNQDKRIHIEINGYRLLLPPQKDEDAIPKEIGHYWQGIGGLVDSWRARHEMPGEFAYVSDEVLDRYEQDDDYEVHPESGSVSYLNQWSISHCERIGRNGIKVEIKKLYEGTPYGEIDYWNKFSIDPSAIRPGENIEEKSRRLIRRFFLFGRILAKLINRACNFDYTAAHIITLDEDSIDHRGWAEFLDYEQISRHIPARGFSKDQFLTRCKSLYQLLGENLQEARIRKAITCLEFPDSAINGFRSLKLLEMLIRYFSIARNSGLDITKDNLEIVKRTLEKNDNFPLADLSALVNIRNLGSHKGGDIKTKLQTPLKALGIAPNAISNNYAYVCDAVYDRLADMFTELNEWLVDL</sequence>
<evidence type="ECO:0000313" key="2">
    <source>
        <dbReference type="Proteomes" id="UP000264217"/>
    </source>
</evidence>
<evidence type="ECO:0000313" key="1">
    <source>
        <dbReference type="EMBL" id="RFZ91228.1"/>
    </source>
</evidence>
<dbReference type="AlphaFoldDB" id="A0A372NQV6"/>
<accession>A0A372NQV6</accession>
<dbReference type="OrthoDB" id="1095281at2"/>
<keyword evidence="2" id="KW-1185">Reference proteome</keyword>
<reference evidence="1 2" key="1">
    <citation type="submission" date="2018-08" db="EMBL/GenBank/DDBJ databases">
        <title>Mucilaginibacter sp. MYSH2.</title>
        <authorList>
            <person name="Seo T."/>
        </authorList>
    </citation>
    <scope>NUCLEOTIDE SEQUENCE [LARGE SCALE GENOMIC DNA]</scope>
    <source>
        <strain evidence="1 2">MYSH2</strain>
    </source>
</reference>
<gene>
    <name evidence="1" type="ORF">D0C36_20035</name>
</gene>